<feature type="region of interest" description="Disordered" evidence="1">
    <location>
        <begin position="79"/>
        <end position="103"/>
    </location>
</feature>
<reference evidence="2 3" key="2">
    <citation type="submission" date="2019-01" db="EMBL/GenBank/DDBJ databases">
        <title>A chromosome length genome reference of the Java medaka (oryzias javanicus).</title>
        <authorList>
            <person name="Herpin A."/>
            <person name="Takehana Y."/>
            <person name="Naruse K."/>
            <person name="Ansai S."/>
            <person name="Kawaguchi M."/>
        </authorList>
    </citation>
    <scope>NUCLEOTIDE SEQUENCE [LARGE SCALE GENOMIC DNA]</scope>
    <source>
        <strain evidence="2">RS831</strain>
        <tissue evidence="2">Whole body</tissue>
    </source>
</reference>
<name>A0A3S2QAD3_ORYJA</name>
<evidence type="ECO:0000313" key="2">
    <source>
        <dbReference type="EMBL" id="RVE75585.1"/>
    </source>
</evidence>
<organism evidence="2 3">
    <name type="scientific">Oryzias javanicus</name>
    <name type="common">Javanese ricefish</name>
    <name type="synonym">Aplocheilus javanicus</name>
    <dbReference type="NCBI Taxonomy" id="123683"/>
    <lineage>
        <taxon>Eukaryota</taxon>
        <taxon>Metazoa</taxon>
        <taxon>Chordata</taxon>
        <taxon>Craniata</taxon>
        <taxon>Vertebrata</taxon>
        <taxon>Euteleostomi</taxon>
        <taxon>Actinopterygii</taxon>
        <taxon>Neopterygii</taxon>
        <taxon>Teleostei</taxon>
        <taxon>Neoteleostei</taxon>
        <taxon>Acanthomorphata</taxon>
        <taxon>Ovalentaria</taxon>
        <taxon>Atherinomorphae</taxon>
        <taxon>Beloniformes</taxon>
        <taxon>Adrianichthyidae</taxon>
        <taxon>Oryziinae</taxon>
        <taxon>Oryzias</taxon>
    </lineage>
</organism>
<dbReference type="AlphaFoldDB" id="A0A3S2QAD3"/>
<keyword evidence="3" id="KW-1185">Reference proteome</keyword>
<evidence type="ECO:0000256" key="1">
    <source>
        <dbReference type="SAM" id="MobiDB-lite"/>
    </source>
</evidence>
<protein>
    <submittedName>
        <fullName evidence="2">Uncharacterized protein</fullName>
    </submittedName>
</protein>
<gene>
    <name evidence="2" type="ORF">OJAV_G00000340</name>
</gene>
<evidence type="ECO:0000313" key="3">
    <source>
        <dbReference type="Proteomes" id="UP000283210"/>
    </source>
</evidence>
<proteinExistence type="predicted"/>
<sequence>MPACRAAAEMVDMMGVGGSSSTLRRRRNWSKVSGSAPQQIHASSRTAETPQPGRQDTRQLYTFREVFLCGKTRAETAFVSGKPAPSVPSSSSRKVTQLSVSKQAGSWRSLEPDVLTYIQPKTQQELGQWSDGPLH</sequence>
<accession>A0A3S2QAD3</accession>
<reference evidence="2 3" key="1">
    <citation type="submission" date="2018-11" db="EMBL/GenBank/DDBJ databases">
        <authorList>
            <person name="Lopez-Roques C."/>
            <person name="Donnadieu C."/>
            <person name="Bouchez O."/>
            <person name="Klopp C."/>
            <person name="Cabau C."/>
            <person name="Zahm M."/>
        </authorList>
    </citation>
    <scope>NUCLEOTIDE SEQUENCE [LARGE SCALE GENOMIC DNA]</scope>
    <source>
        <strain evidence="2">RS831</strain>
        <tissue evidence="2">Whole body</tissue>
    </source>
</reference>
<feature type="compositionally biased region" description="Polar residues" evidence="1">
    <location>
        <begin position="30"/>
        <end position="58"/>
    </location>
</feature>
<dbReference type="EMBL" id="CM012437">
    <property type="protein sequence ID" value="RVE75585.1"/>
    <property type="molecule type" value="Genomic_DNA"/>
</dbReference>
<dbReference type="Proteomes" id="UP000283210">
    <property type="component" value="Chromosome 1"/>
</dbReference>
<feature type="region of interest" description="Disordered" evidence="1">
    <location>
        <begin position="15"/>
        <end position="58"/>
    </location>
</feature>
<feature type="compositionally biased region" description="Polar residues" evidence="1">
    <location>
        <begin position="87"/>
        <end position="103"/>
    </location>
</feature>